<keyword evidence="2" id="KW-1185">Reference proteome</keyword>
<dbReference type="AlphaFoldDB" id="B4W5I8"/>
<gene>
    <name evidence="1" type="ORF">MC7420_8076</name>
</gene>
<protein>
    <submittedName>
        <fullName evidence="1">Uncharacterized protein</fullName>
    </submittedName>
</protein>
<organism evidence="1 2">
    <name type="scientific">Coleofasciculus chthonoplastes PCC 7420</name>
    <dbReference type="NCBI Taxonomy" id="118168"/>
    <lineage>
        <taxon>Bacteria</taxon>
        <taxon>Bacillati</taxon>
        <taxon>Cyanobacteriota</taxon>
        <taxon>Cyanophyceae</taxon>
        <taxon>Coleofasciculales</taxon>
        <taxon>Coleofasciculaceae</taxon>
        <taxon>Coleofasciculus</taxon>
    </lineage>
</organism>
<evidence type="ECO:0000313" key="1">
    <source>
        <dbReference type="EMBL" id="EDX70549.1"/>
    </source>
</evidence>
<evidence type="ECO:0000313" key="2">
    <source>
        <dbReference type="Proteomes" id="UP000003835"/>
    </source>
</evidence>
<accession>B4W5I8</accession>
<dbReference type="HOGENOM" id="CLU_3097679_0_0_3"/>
<dbReference type="Proteomes" id="UP000003835">
    <property type="component" value="Unassembled WGS sequence"/>
</dbReference>
<proteinExistence type="predicted"/>
<sequence length="51" mass="5918">MIAFGYGVRLRSHFPLSPDIPCQKEWEFFNAEVRSPKMGYTPETQGTKKIQ</sequence>
<name>B4W5I8_9CYAN</name>
<dbReference type="EMBL" id="DS989896">
    <property type="protein sequence ID" value="EDX70549.1"/>
    <property type="molecule type" value="Genomic_DNA"/>
</dbReference>
<reference evidence="1 2" key="1">
    <citation type="submission" date="2008-07" db="EMBL/GenBank/DDBJ databases">
        <authorList>
            <person name="Tandeau de Marsac N."/>
            <person name="Ferriera S."/>
            <person name="Johnson J."/>
            <person name="Kravitz S."/>
            <person name="Beeson K."/>
            <person name="Sutton G."/>
            <person name="Rogers Y.-H."/>
            <person name="Friedman R."/>
            <person name="Frazier M."/>
            <person name="Venter J.C."/>
        </authorList>
    </citation>
    <scope>NUCLEOTIDE SEQUENCE [LARGE SCALE GENOMIC DNA]</scope>
    <source>
        <strain evidence="1 2">PCC 7420</strain>
    </source>
</reference>